<sequence length="173" mass="18447">MSADGQFAAHEAQRRRRPRENAVRTRLHGQQATAVNGQPHICSDGGADTPPLWARVRLGGAALESLGRITYVIARSCAPEPAARAFSRAAGEIVADAIDRGGGTWDLWQDPGELICQVVLGAPDPASGPRHRPGSSAGPTTGPHPWLPYSATHRIDAYRTPNMMAVRMSIDSP</sequence>
<evidence type="ECO:0000313" key="2">
    <source>
        <dbReference type="EMBL" id="NMH96787.1"/>
    </source>
</evidence>
<evidence type="ECO:0000313" key="3">
    <source>
        <dbReference type="Proteomes" id="UP000820669"/>
    </source>
</evidence>
<dbReference type="RefSeq" id="WP_169380159.1">
    <property type="nucleotide sequence ID" value="NZ_JAAXLA010000006.1"/>
</dbReference>
<feature type="region of interest" description="Disordered" evidence="1">
    <location>
        <begin position="122"/>
        <end position="146"/>
    </location>
</feature>
<organism evidence="2 3">
    <name type="scientific">Pseudonocardia acidicola</name>
    <dbReference type="NCBI Taxonomy" id="2724939"/>
    <lineage>
        <taxon>Bacteria</taxon>
        <taxon>Bacillati</taxon>
        <taxon>Actinomycetota</taxon>
        <taxon>Actinomycetes</taxon>
        <taxon>Pseudonocardiales</taxon>
        <taxon>Pseudonocardiaceae</taxon>
        <taxon>Pseudonocardia</taxon>
    </lineage>
</organism>
<dbReference type="EMBL" id="JAAXLA010000006">
    <property type="protein sequence ID" value="NMH96787.1"/>
    <property type="molecule type" value="Genomic_DNA"/>
</dbReference>
<evidence type="ECO:0000256" key="1">
    <source>
        <dbReference type="SAM" id="MobiDB-lite"/>
    </source>
</evidence>
<name>A0ABX1S7K1_9PSEU</name>
<accession>A0ABX1S7K1</accession>
<comment type="caution">
    <text evidence="2">The sequence shown here is derived from an EMBL/GenBank/DDBJ whole genome shotgun (WGS) entry which is preliminary data.</text>
</comment>
<proteinExistence type="predicted"/>
<dbReference type="Proteomes" id="UP000820669">
    <property type="component" value="Unassembled WGS sequence"/>
</dbReference>
<reference evidence="2 3" key="1">
    <citation type="submission" date="2020-04" db="EMBL/GenBank/DDBJ databases">
        <authorList>
            <person name="Klaysubun C."/>
            <person name="Duangmal K."/>
            <person name="Lipun K."/>
        </authorList>
    </citation>
    <scope>NUCLEOTIDE SEQUENCE [LARGE SCALE GENOMIC DNA]</scope>
    <source>
        <strain evidence="2 3">K10HN5</strain>
    </source>
</reference>
<keyword evidence="3" id="KW-1185">Reference proteome</keyword>
<protein>
    <submittedName>
        <fullName evidence="2">Uncharacterized protein</fullName>
    </submittedName>
</protein>
<feature type="region of interest" description="Disordered" evidence="1">
    <location>
        <begin position="1"/>
        <end position="41"/>
    </location>
</feature>
<gene>
    <name evidence="2" type="ORF">HF526_05570</name>
</gene>